<dbReference type="InterPro" id="IPR011051">
    <property type="entry name" value="RmlC_Cupin_sf"/>
</dbReference>
<keyword evidence="2" id="KW-1185">Reference proteome</keyword>
<proteinExistence type="predicted"/>
<dbReference type="OrthoDB" id="3556170at2"/>
<reference evidence="1 2" key="1">
    <citation type="submission" date="2018-11" db="EMBL/GenBank/DDBJ databases">
        <title>Trebonia kvetii gen.nov., sp.nov., a novel acidophilic actinobacterium, and proposal of the new actinobacterial family Treboniaceae fam. nov.</title>
        <authorList>
            <person name="Rapoport D."/>
            <person name="Sagova-Mareckova M."/>
            <person name="Sedlacek I."/>
            <person name="Provaznik J."/>
            <person name="Kralova S."/>
            <person name="Pavlinic D."/>
            <person name="Benes V."/>
            <person name="Kopecky J."/>
        </authorList>
    </citation>
    <scope>NUCLEOTIDE SEQUENCE [LARGE SCALE GENOMIC DNA]</scope>
    <source>
        <strain evidence="1 2">15Tr583</strain>
    </source>
</reference>
<gene>
    <name evidence="1" type="ORF">EAS64_10510</name>
</gene>
<protein>
    <submittedName>
        <fullName evidence="1">Signal peptidase I</fullName>
    </submittedName>
</protein>
<dbReference type="Proteomes" id="UP000460272">
    <property type="component" value="Unassembled WGS sequence"/>
</dbReference>
<dbReference type="RefSeq" id="WP_145852751.1">
    <property type="nucleotide sequence ID" value="NZ_RPFW01000002.1"/>
</dbReference>
<dbReference type="AlphaFoldDB" id="A0A6P2C106"/>
<name>A0A6P2C106_9ACTN</name>
<organism evidence="1 2">
    <name type="scientific">Trebonia kvetii</name>
    <dbReference type="NCBI Taxonomy" id="2480626"/>
    <lineage>
        <taxon>Bacteria</taxon>
        <taxon>Bacillati</taxon>
        <taxon>Actinomycetota</taxon>
        <taxon>Actinomycetes</taxon>
        <taxon>Streptosporangiales</taxon>
        <taxon>Treboniaceae</taxon>
        <taxon>Trebonia</taxon>
    </lineage>
</organism>
<comment type="caution">
    <text evidence="1">The sequence shown here is derived from an EMBL/GenBank/DDBJ whole genome shotgun (WGS) entry which is preliminary data.</text>
</comment>
<evidence type="ECO:0000313" key="1">
    <source>
        <dbReference type="EMBL" id="TVZ05044.1"/>
    </source>
</evidence>
<accession>A0A6P2C106</accession>
<sequence length="117" mass="13070">MSGNWYSGNAEEDGREQRGWILGHFIDPAEGVRSSKAVEVKWAIHPAGHKRGAWTADDQRTTLALHVSGRFRIDLTEASFTLERQGDYAVWGPGVDHSWEALDDSVVVTVRWPSNPI</sequence>
<dbReference type="SUPFAM" id="SSF51182">
    <property type="entry name" value="RmlC-like cupins"/>
    <property type="match status" value="1"/>
</dbReference>
<dbReference type="EMBL" id="RPFW01000002">
    <property type="protein sequence ID" value="TVZ05044.1"/>
    <property type="molecule type" value="Genomic_DNA"/>
</dbReference>
<evidence type="ECO:0000313" key="2">
    <source>
        <dbReference type="Proteomes" id="UP000460272"/>
    </source>
</evidence>